<reference evidence="3" key="1">
    <citation type="submission" date="2024-05" db="EMBL/GenBank/DDBJ databases">
        <title>Planctomycetes of the genus Singulisphaera possess chitinolytic capabilities.</title>
        <authorList>
            <person name="Ivanova A."/>
        </authorList>
    </citation>
    <scope>NUCLEOTIDE SEQUENCE</scope>
    <source>
        <strain evidence="3">Ch08T</strain>
    </source>
</reference>
<sequence length="67" mass="7206">MAVLFSVVSSCQRHGHDPFVYLRDVLSRLPVLPKENLADLLPDRWSPPQAADPAATPEGPIADGSPS</sequence>
<accession>A0AAU7C9K1</accession>
<dbReference type="EMBL" id="CP155447">
    <property type="protein sequence ID" value="XBH04892.1"/>
    <property type="molecule type" value="Genomic_DNA"/>
</dbReference>
<dbReference type="AlphaFoldDB" id="A0AAU7C9K1"/>
<proteinExistence type="predicted"/>
<dbReference type="EMBL" id="CP155447">
    <property type="protein sequence ID" value="XBH03205.1"/>
    <property type="molecule type" value="Genomic_DNA"/>
</dbReference>
<organism evidence="3">
    <name type="scientific">Singulisphaera sp. Ch08</name>
    <dbReference type="NCBI Taxonomy" id="3120278"/>
    <lineage>
        <taxon>Bacteria</taxon>
        <taxon>Pseudomonadati</taxon>
        <taxon>Planctomycetota</taxon>
        <taxon>Planctomycetia</taxon>
        <taxon>Isosphaerales</taxon>
        <taxon>Isosphaeraceae</taxon>
        <taxon>Singulisphaera</taxon>
    </lineage>
</organism>
<dbReference type="RefSeq" id="WP_406694555.1">
    <property type="nucleotide sequence ID" value="NZ_CP155447.1"/>
</dbReference>
<gene>
    <name evidence="5" type="ORF">V5E97_02425</name>
    <name evidence="6" type="ORF">V5E97_05780</name>
    <name evidence="3" type="ORF">V5E97_26145</name>
    <name evidence="4" type="ORF">V5E97_33600</name>
</gene>
<evidence type="ECO:0000256" key="1">
    <source>
        <dbReference type="SAM" id="MobiDB-lite"/>
    </source>
</evidence>
<dbReference type="InterPro" id="IPR039552">
    <property type="entry name" value="IS66_C"/>
</dbReference>
<evidence type="ECO:0000313" key="4">
    <source>
        <dbReference type="EMBL" id="XBH03205.1"/>
    </source>
</evidence>
<evidence type="ECO:0000313" key="5">
    <source>
        <dbReference type="EMBL" id="XBH04892.1"/>
    </source>
</evidence>
<evidence type="ECO:0000313" key="3">
    <source>
        <dbReference type="EMBL" id="XBH01810.1"/>
    </source>
</evidence>
<dbReference type="EMBL" id="CP155447">
    <property type="protein sequence ID" value="XBH05527.1"/>
    <property type="molecule type" value="Genomic_DNA"/>
</dbReference>
<dbReference type="Pfam" id="PF13817">
    <property type="entry name" value="DDE_Tnp_IS66_C"/>
    <property type="match status" value="1"/>
</dbReference>
<name>A0AAU7C9K1_9BACT</name>
<evidence type="ECO:0000259" key="2">
    <source>
        <dbReference type="Pfam" id="PF13817"/>
    </source>
</evidence>
<dbReference type="EMBL" id="CP155447">
    <property type="protein sequence ID" value="XBH01810.1"/>
    <property type="molecule type" value="Genomic_DNA"/>
</dbReference>
<feature type="region of interest" description="Disordered" evidence="1">
    <location>
        <begin position="40"/>
        <end position="67"/>
    </location>
</feature>
<protein>
    <submittedName>
        <fullName evidence="3">Transposase domain-containing protein</fullName>
    </submittedName>
</protein>
<evidence type="ECO:0000313" key="6">
    <source>
        <dbReference type="EMBL" id="XBH05527.1"/>
    </source>
</evidence>
<feature type="domain" description="Transposase IS66 C-terminal" evidence="2">
    <location>
        <begin position="6"/>
        <end position="42"/>
    </location>
</feature>